<dbReference type="HAMAP" id="MF_03230">
    <property type="entry name" value="FITM2"/>
    <property type="match status" value="1"/>
</dbReference>
<evidence type="ECO:0000256" key="4">
    <source>
        <dbReference type="ARBA" id="ARBA00022824"/>
    </source>
</evidence>
<evidence type="ECO:0000256" key="6">
    <source>
        <dbReference type="ARBA" id="ARBA00023098"/>
    </source>
</evidence>
<feature type="transmembrane region" description="Helical" evidence="8">
    <location>
        <begin position="58"/>
        <end position="82"/>
    </location>
</feature>
<gene>
    <name evidence="9" type="primary">Fitm2</name>
    <name evidence="9" type="ORF">GTO95_0006120</name>
</gene>
<dbReference type="InterPro" id="IPR019388">
    <property type="entry name" value="FIT"/>
</dbReference>
<dbReference type="GO" id="GO:0010945">
    <property type="term" value="F:coenzyme A diphosphatase activity"/>
    <property type="evidence" value="ECO:0007669"/>
    <property type="project" value="InterPro"/>
</dbReference>
<dbReference type="Pfam" id="PF10261">
    <property type="entry name" value="FIT"/>
    <property type="match status" value="1"/>
</dbReference>
<evidence type="ECO:0000256" key="3">
    <source>
        <dbReference type="ARBA" id="ARBA00022801"/>
    </source>
</evidence>
<feature type="non-terminal residue" evidence="9">
    <location>
        <position position="1"/>
    </location>
</feature>
<keyword evidence="2 8" id="KW-0812">Transmembrane</keyword>
<dbReference type="PANTHER" id="PTHR23129">
    <property type="entry name" value="ACYL-COENZYME A DIPHOSPHATASE FITM2"/>
    <property type="match status" value="1"/>
</dbReference>
<dbReference type="GO" id="GO:0034389">
    <property type="term" value="P:lipid droplet organization"/>
    <property type="evidence" value="ECO:0007669"/>
    <property type="project" value="InterPro"/>
</dbReference>
<feature type="transmembrane region" description="Helical" evidence="8">
    <location>
        <begin position="223"/>
        <end position="241"/>
    </location>
</feature>
<evidence type="ECO:0000313" key="10">
    <source>
        <dbReference type="Proteomes" id="UP000736164"/>
    </source>
</evidence>
<evidence type="ECO:0000256" key="2">
    <source>
        <dbReference type="ARBA" id="ARBA00022692"/>
    </source>
</evidence>
<dbReference type="AlphaFoldDB" id="A0A8J7TFU8"/>
<keyword evidence="5 8" id="KW-1133">Transmembrane helix</keyword>
<dbReference type="PANTHER" id="PTHR23129:SF1">
    <property type="entry name" value="ACYL-COENZYME A DIPHOSPHATASE FITM2"/>
    <property type="match status" value="1"/>
</dbReference>
<dbReference type="GO" id="GO:0005789">
    <property type="term" value="C:endoplasmic reticulum membrane"/>
    <property type="evidence" value="ECO:0007669"/>
    <property type="project" value="UniProtKB-SubCell"/>
</dbReference>
<keyword evidence="3" id="KW-0378">Hydrolase</keyword>
<keyword evidence="10" id="KW-1185">Reference proteome</keyword>
<feature type="transmembrane region" description="Helical" evidence="8">
    <location>
        <begin position="188"/>
        <end position="217"/>
    </location>
</feature>
<sequence>AKMAALGDCVDRLVRLWGKAHHYLCYMFILISFTGSLIKEMQVLPDGFFNDRRNFLNVYFVKFAWGWTLFPLLPFIAISNYCCTRDVSFALRRLGALAVGTAVWYTCTRAFLYIEDLTGACYEPRPGGALRSAHASRPACRGAGHHWAGFDISGHSFLLAYSALLIGEEMVPMGHVRSVRASVPQLCGVLLSVLYLGLNVLVGVWVLMFACTSVYFHDAAQKLLGTAVGLLAWYLTYKLWYRQPFSPRLPPQPRERRAKVGAE</sequence>
<evidence type="ECO:0000256" key="5">
    <source>
        <dbReference type="ARBA" id="ARBA00022989"/>
    </source>
</evidence>
<comment type="caution">
    <text evidence="9">The sequence shown here is derived from an EMBL/GenBank/DDBJ whole genome shotgun (WGS) entry which is preliminary data.</text>
</comment>
<feature type="non-terminal residue" evidence="9">
    <location>
        <position position="263"/>
    </location>
</feature>
<keyword evidence="6" id="KW-0443">Lipid metabolism</keyword>
<dbReference type="InterPro" id="IPR046401">
    <property type="entry name" value="FITM1/2"/>
</dbReference>
<keyword evidence="7 8" id="KW-0472">Membrane</keyword>
<accession>A0A8J7TFU8</accession>
<dbReference type="Proteomes" id="UP000736164">
    <property type="component" value="Unassembled WGS sequence"/>
</dbReference>
<protein>
    <submittedName>
        <fullName evidence="9">FITM2 protein</fullName>
    </submittedName>
</protein>
<comment type="subcellular location">
    <subcellularLocation>
        <location evidence="1">Endoplasmic reticulum membrane</location>
        <topology evidence="1">Multi-pass membrane protein</topology>
    </subcellularLocation>
</comment>
<evidence type="ECO:0000256" key="1">
    <source>
        <dbReference type="ARBA" id="ARBA00004477"/>
    </source>
</evidence>
<name>A0A8J7TFU8_ATRSP</name>
<organism evidence="9 10">
    <name type="scientific">Atractosteus spatula</name>
    <name type="common">Alligator gar</name>
    <name type="synonym">Lepisosteus spatula</name>
    <dbReference type="NCBI Taxonomy" id="7917"/>
    <lineage>
        <taxon>Eukaryota</taxon>
        <taxon>Metazoa</taxon>
        <taxon>Chordata</taxon>
        <taxon>Craniata</taxon>
        <taxon>Vertebrata</taxon>
        <taxon>Euteleostomi</taxon>
        <taxon>Actinopterygii</taxon>
        <taxon>Neopterygii</taxon>
        <taxon>Holostei</taxon>
        <taxon>Semionotiformes</taxon>
        <taxon>Lepisosteidae</taxon>
        <taxon>Atractosteus</taxon>
    </lineage>
</organism>
<evidence type="ECO:0000256" key="7">
    <source>
        <dbReference type="ARBA" id="ARBA00023136"/>
    </source>
</evidence>
<dbReference type="GO" id="GO:0019915">
    <property type="term" value="P:lipid storage"/>
    <property type="evidence" value="ECO:0007669"/>
    <property type="project" value="InterPro"/>
</dbReference>
<feature type="transmembrane region" description="Helical" evidence="8">
    <location>
        <begin position="20"/>
        <end position="38"/>
    </location>
</feature>
<dbReference type="EMBL" id="JAAWVO010056285">
    <property type="protein sequence ID" value="MBN3321663.1"/>
    <property type="molecule type" value="Genomic_DNA"/>
</dbReference>
<evidence type="ECO:0000313" key="9">
    <source>
        <dbReference type="EMBL" id="MBN3321663.1"/>
    </source>
</evidence>
<reference evidence="9" key="1">
    <citation type="journal article" date="2021" name="Cell">
        <title>Tracing the genetic footprints of vertebrate landing in non-teleost ray-finned fishes.</title>
        <authorList>
            <person name="Bi X."/>
            <person name="Wang K."/>
            <person name="Yang L."/>
            <person name="Pan H."/>
            <person name="Jiang H."/>
            <person name="Wei Q."/>
            <person name="Fang M."/>
            <person name="Yu H."/>
            <person name="Zhu C."/>
            <person name="Cai Y."/>
            <person name="He Y."/>
            <person name="Gan X."/>
            <person name="Zeng H."/>
            <person name="Yu D."/>
            <person name="Zhu Y."/>
            <person name="Jiang H."/>
            <person name="Qiu Q."/>
            <person name="Yang H."/>
            <person name="Zhang Y.E."/>
            <person name="Wang W."/>
            <person name="Zhu M."/>
            <person name="He S."/>
            <person name="Zhang G."/>
        </authorList>
    </citation>
    <scope>NUCLEOTIDE SEQUENCE</scope>
    <source>
        <strain evidence="9">Allg_001</strain>
    </source>
</reference>
<keyword evidence="4" id="KW-0256">Endoplasmic reticulum</keyword>
<proteinExistence type="inferred from homology"/>
<dbReference type="GO" id="GO:0008654">
    <property type="term" value="P:phospholipid biosynthetic process"/>
    <property type="evidence" value="ECO:0007669"/>
    <property type="project" value="TreeGrafter"/>
</dbReference>
<evidence type="ECO:0000256" key="8">
    <source>
        <dbReference type="SAM" id="Phobius"/>
    </source>
</evidence>